<evidence type="ECO:0000313" key="3">
    <source>
        <dbReference type="Proteomes" id="UP000183809"/>
    </source>
</evidence>
<dbReference type="EMBL" id="MNUE01000033">
    <property type="protein sequence ID" value="OJD33117.1"/>
    <property type="molecule type" value="Genomic_DNA"/>
</dbReference>
<feature type="region of interest" description="Disordered" evidence="1">
    <location>
        <begin position="539"/>
        <end position="573"/>
    </location>
</feature>
<gene>
    <name evidence="2" type="ORF">BKCO1_3300037</name>
</gene>
<feature type="compositionally biased region" description="Low complexity" evidence="1">
    <location>
        <begin position="75"/>
        <end position="96"/>
    </location>
</feature>
<proteinExistence type="predicted"/>
<keyword evidence="3" id="KW-1185">Reference proteome</keyword>
<feature type="compositionally biased region" description="Low complexity" evidence="1">
    <location>
        <begin position="116"/>
        <end position="125"/>
    </location>
</feature>
<sequence>MATVSQPRPNEIYELDPKGDVILLLAVPHHASGDSEPEIPQEEEKSAEAVAVEAAEKAAAPSSDFYTPVPESDQTSTEAAPEWPAAEESAPPSSIDEYPEEYEKLDDPPPPEPEPEYQYSEPYEPSTDAPPPDEQIPDIPLPTEQMPSDEHPSPYSQPPSPPPPDQPIPEAPPPPSAKEPSQGPPSPTNTLRILASSSILRLASPHFAHLLSSTTTSPQDSSPAPAELDFTALPSPSALLTLLHIFHFRTRAVPRAVSLEQLAQIAQLVAELGCHDAVSRFADDWIRRLQDTLPTEVDGFGAPARRWMSVAWVFRREREWRVATRVAQRCARRPLGEGECVAVPKSEIDHLNRTRSHALTRILHALHAPLAAYTRSHARPRCSDACDSLVLGALTRRLHARGLLAWLPGLPVPVQSGGDGDGDGDGDIDVDVDAASGVVEDFSVRGLARWVEGGLDVPSVHGLVLGGGGGSGGGGWNFEGFVAEEREPEGEQVPEPEQETGVVEEFDGAAAGSRAAGGDEWGVWGTSMVRRRRRGRGMVKGRVGGRQGGGGGWFDDDSTPPGYDEVAPPPPPPAPEVEVEVGMGMGNGGGACDPLREMKARVAEIAAGFKGLELGV</sequence>
<evidence type="ECO:0000313" key="2">
    <source>
        <dbReference type="EMBL" id="OJD33117.1"/>
    </source>
</evidence>
<reference evidence="2 3" key="1">
    <citation type="submission" date="2016-10" db="EMBL/GenBank/DDBJ databases">
        <title>Proteomics and genomics reveal pathogen-plant mechanisms compatible with a hemibiotrophic lifestyle of Diplodia corticola.</title>
        <authorList>
            <person name="Fernandes I."/>
            <person name="De Jonge R."/>
            <person name="Van De Peer Y."/>
            <person name="Devreese B."/>
            <person name="Alves A."/>
            <person name="Esteves A.C."/>
        </authorList>
    </citation>
    <scope>NUCLEOTIDE SEQUENCE [LARGE SCALE GENOMIC DNA]</scope>
    <source>
        <strain evidence="2 3">CBS 112549</strain>
    </source>
</reference>
<dbReference type="SUPFAM" id="SSF81995">
    <property type="entry name" value="beta-sandwich domain of Sec23/24"/>
    <property type="match status" value="1"/>
</dbReference>
<evidence type="ECO:0000256" key="1">
    <source>
        <dbReference type="SAM" id="MobiDB-lite"/>
    </source>
</evidence>
<comment type="caution">
    <text evidence="2">The sequence shown here is derived from an EMBL/GenBank/DDBJ whole genome shotgun (WGS) entry which is preliminary data.</text>
</comment>
<dbReference type="PANTHER" id="PTHR24216">
    <property type="entry name" value="PAXILLIN-RELATED"/>
    <property type="match status" value="1"/>
</dbReference>
<dbReference type="GeneID" id="31014795"/>
<dbReference type="STRING" id="236234.A0A1J9S0B0"/>
<feature type="compositionally biased region" description="Gly residues" evidence="1">
    <location>
        <begin position="542"/>
        <end position="553"/>
    </location>
</feature>
<organism evidence="2 3">
    <name type="scientific">Diplodia corticola</name>
    <dbReference type="NCBI Taxonomy" id="236234"/>
    <lineage>
        <taxon>Eukaryota</taxon>
        <taxon>Fungi</taxon>
        <taxon>Dikarya</taxon>
        <taxon>Ascomycota</taxon>
        <taxon>Pezizomycotina</taxon>
        <taxon>Dothideomycetes</taxon>
        <taxon>Dothideomycetes incertae sedis</taxon>
        <taxon>Botryosphaeriales</taxon>
        <taxon>Botryosphaeriaceae</taxon>
        <taxon>Diplodia</taxon>
    </lineage>
</organism>
<dbReference type="RefSeq" id="XP_020129377.1">
    <property type="nucleotide sequence ID" value="XM_020274534.1"/>
</dbReference>
<dbReference type="OrthoDB" id="5326346at2759"/>
<name>A0A1J9S0B0_9PEZI</name>
<dbReference type="AlphaFoldDB" id="A0A1J9S0B0"/>
<feature type="region of interest" description="Disordered" evidence="1">
    <location>
        <begin position="27"/>
        <end position="190"/>
    </location>
</feature>
<accession>A0A1J9S0B0</accession>
<protein>
    <recommendedName>
        <fullName evidence="4">BTB domain-containing protein</fullName>
    </recommendedName>
</protein>
<dbReference type="Proteomes" id="UP000183809">
    <property type="component" value="Unassembled WGS sequence"/>
</dbReference>
<feature type="compositionally biased region" description="Pro residues" evidence="1">
    <location>
        <begin position="155"/>
        <end position="187"/>
    </location>
</feature>
<feature type="compositionally biased region" description="Low complexity" evidence="1">
    <location>
        <begin position="48"/>
        <end position="60"/>
    </location>
</feature>
<evidence type="ECO:0008006" key="4">
    <source>
        <dbReference type="Google" id="ProtNLM"/>
    </source>
</evidence>